<sequence length="87" mass="10284">MKKSIASLLERLRYLGDSGWKDRKPRLPNQERSYQITRMSLYFIVLFKVEKTHFSGRGSRLDFGKARVYLWKLSERIGGSCKSWLVI</sequence>
<name>A0A368HA14_ANCCA</name>
<dbReference type="AlphaFoldDB" id="A0A368HA14"/>
<protein>
    <submittedName>
        <fullName evidence="1">Uncharacterized protein</fullName>
    </submittedName>
</protein>
<dbReference type="Proteomes" id="UP000252519">
    <property type="component" value="Unassembled WGS sequence"/>
</dbReference>
<organism evidence="1 2">
    <name type="scientific">Ancylostoma caninum</name>
    <name type="common">Dog hookworm</name>
    <dbReference type="NCBI Taxonomy" id="29170"/>
    <lineage>
        <taxon>Eukaryota</taxon>
        <taxon>Metazoa</taxon>
        <taxon>Ecdysozoa</taxon>
        <taxon>Nematoda</taxon>
        <taxon>Chromadorea</taxon>
        <taxon>Rhabditida</taxon>
        <taxon>Rhabditina</taxon>
        <taxon>Rhabditomorpha</taxon>
        <taxon>Strongyloidea</taxon>
        <taxon>Ancylostomatidae</taxon>
        <taxon>Ancylostomatinae</taxon>
        <taxon>Ancylostoma</taxon>
    </lineage>
</organism>
<comment type="caution">
    <text evidence="1">The sequence shown here is derived from an EMBL/GenBank/DDBJ whole genome shotgun (WGS) entry which is preliminary data.</text>
</comment>
<proteinExistence type="predicted"/>
<reference evidence="1 2" key="1">
    <citation type="submission" date="2014-10" db="EMBL/GenBank/DDBJ databases">
        <title>Draft genome of the hookworm Ancylostoma caninum.</title>
        <authorList>
            <person name="Mitreva M."/>
        </authorList>
    </citation>
    <scope>NUCLEOTIDE SEQUENCE [LARGE SCALE GENOMIC DNA]</scope>
    <source>
        <strain evidence="1 2">Baltimore</strain>
    </source>
</reference>
<keyword evidence="2" id="KW-1185">Reference proteome</keyword>
<dbReference type="EMBL" id="JOJR01000007">
    <property type="protein sequence ID" value="RCN52469.1"/>
    <property type="molecule type" value="Genomic_DNA"/>
</dbReference>
<evidence type="ECO:0000313" key="2">
    <source>
        <dbReference type="Proteomes" id="UP000252519"/>
    </source>
</evidence>
<evidence type="ECO:0000313" key="1">
    <source>
        <dbReference type="EMBL" id="RCN52469.1"/>
    </source>
</evidence>
<accession>A0A368HA14</accession>
<gene>
    <name evidence="1" type="ORF">ANCCAN_01513</name>
</gene>